<keyword evidence="2" id="KW-0805">Transcription regulation</keyword>
<reference evidence="6 7" key="1">
    <citation type="submission" date="2024-06" db="EMBL/GenBank/DDBJ databases">
        <title>Chitinophaga defluvii sp. nov., isolated from municipal sewage.</title>
        <authorList>
            <person name="Zhang L."/>
        </authorList>
    </citation>
    <scope>NUCLEOTIDE SEQUENCE [LARGE SCALE GENOMIC DNA]</scope>
    <source>
        <strain evidence="6 7">H8</strain>
    </source>
</reference>
<feature type="domain" description="HTH deoR-type" evidence="5">
    <location>
        <begin position="4"/>
        <end position="59"/>
    </location>
</feature>
<protein>
    <submittedName>
        <fullName evidence="6">DeoR/GlpR family DNA-binding transcription regulator</fullName>
    </submittedName>
</protein>
<dbReference type="PANTHER" id="PTHR30363:SF4">
    <property type="entry name" value="GLYCEROL-3-PHOSPHATE REGULON REPRESSOR"/>
    <property type="match status" value="1"/>
</dbReference>
<dbReference type="InterPro" id="IPR001034">
    <property type="entry name" value="DeoR_HTH"/>
</dbReference>
<dbReference type="PROSITE" id="PS00894">
    <property type="entry name" value="HTH_DEOR_1"/>
    <property type="match status" value="1"/>
</dbReference>
<keyword evidence="1" id="KW-0678">Repressor</keyword>
<dbReference type="InterPro" id="IPR036390">
    <property type="entry name" value="WH_DNA-bd_sf"/>
</dbReference>
<dbReference type="InterPro" id="IPR018356">
    <property type="entry name" value="Tscrpt_reg_HTH_DeoR_CS"/>
</dbReference>
<evidence type="ECO:0000256" key="2">
    <source>
        <dbReference type="ARBA" id="ARBA00023015"/>
    </source>
</evidence>
<dbReference type="SUPFAM" id="SSF100950">
    <property type="entry name" value="NagB/RpiA/CoA transferase-like"/>
    <property type="match status" value="1"/>
</dbReference>
<dbReference type="InterPro" id="IPR050313">
    <property type="entry name" value="Carb_Metab_HTH_regulators"/>
</dbReference>
<dbReference type="GO" id="GO:0003677">
    <property type="term" value="F:DNA binding"/>
    <property type="evidence" value="ECO:0007669"/>
    <property type="project" value="UniProtKB-KW"/>
</dbReference>
<dbReference type="SUPFAM" id="SSF46785">
    <property type="entry name" value="Winged helix' DNA-binding domain"/>
    <property type="match status" value="1"/>
</dbReference>
<sequence>MRNLADRHQYIIQKIQENGQVSVVELCNELDVSAVTIRKDLKLLEDKQLLYRTHGGASLHNPYIRDKPVNEKAVIQAAEKDLIGKAAAAMIRPNDTIIIASGTTVLALARNIVPQGNLTVITASLPVAMELSSHPDVDILQLGGQLRHSSFSVTGPFAEKLLSEISCSKLFIGVDGIDPEYGLTTTNLMEARLNQQMLRSAQVTVVLADSSKFGKRSFGKICNLHEIERIITDAGISKHMVKALEDAGVTVTIV</sequence>
<keyword evidence="7" id="KW-1185">Reference proteome</keyword>
<dbReference type="Gene3D" id="1.10.10.10">
    <property type="entry name" value="Winged helix-like DNA-binding domain superfamily/Winged helix DNA-binding domain"/>
    <property type="match status" value="1"/>
</dbReference>
<evidence type="ECO:0000313" key="6">
    <source>
        <dbReference type="EMBL" id="MET6997463.1"/>
    </source>
</evidence>
<dbReference type="SMART" id="SM00420">
    <property type="entry name" value="HTH_DEOR"/>
    <property type="match status" value="1"/>
</dbReference>
<evidence type="ECO:0000259" key="5">
    <source>
        <dbReference type="PROSITE" id="PS51000"/>
    </source>
</evidence>
<dbReference type="PANTHER" id="PTHR30363">
    <property type="entry name" value="HTH-TYPE TRANSCRIPTIONAL REGULATOR SRLR-RELATED"/>
    <property type="match status" value="1"/>
</dbReference>
<proteinExistence type="predicted"/>
<keyword evidence="4" id="KW-0804">Transcription</keyword>
<evidence type="ECO:0000256" key="1">
    <source>
        <dbReference type="ARBA" id="ARBA00022491"/>
    </source>
</evidence>
<dbReference type="Proteomes" id="UP001549749">
    <property type="component" value="Unassembled WGS sequence"/>
</dbReference>
<evidence type="ECO:0000256" key="4">
    <source>
        <dbReference type="ARBA" id="ARBA00023163"/>
    </source>
</evidence>
<dbReference type="Pfam" id="PF00455">
    <property type="entry name" value="DeoRC"/>
    <property type="match status" value="1"/>
</dbReference>
<dbReference type="InterPro" id="IPR036388">
    <property type="entry name" value="WH-like_DNA-bd_sf"/>
</dbReference>
<comment type="caution">
    <text evidence="6">The sequence shown here is derived from an EMBL/GenBank/DDBJ whole genome shotgun (WGS) entry which is preliminary data.</text>
</comment>
<dbReference type="Gene3D" id="3.40.50.1360">
    <property type="match status" value="1"/>
</dbReference>
<dbReference type="PROSITE" id="PS51000">
    <property type="entry name" value="HTH_DEOR_2"/>
    <property type="match status" value="1"/>
</dbReference>
<keyword evidence="3 6" id="KW-0238">DNA-binding</keyword>
<gene>
    <name evidence="6" type="ORF">ABR189_08790</name>
</gene>
<dbReference type="SMART" id="SM01134">
    <property type="entry name" value="DeoRC"/>
    <property type="match status" value="1"/>
</dbReference>
<dbReference type="Pfam" id="PF08220">
    <property type="entry name" value="HTH_DeoR"/>
    <property type="match status" value="1"/>
</dbReference>
<dbReference type="RefSeq" id="WP_354660099.1">
    <property type="nucleotide sequence ID" value="NZ_JBEXAC010000001.1"/>
</dbReference>
<dbReference type="InterPro" id="IPR037171">
    <property type="entry name" value="NagB/RpiA_transferase-like"/>
</dbReference>
<evidence type="ECO:0000313" key="7">
    <source>
        <dbReference type="Proteomes" id="UP001549749"/>
    </source>
</evidence>
<dbReference type="EMBL" id="JBEXAC010000001">
    <property type="protein sequence ID" value="MET6997463.1"/>
    <property type="molecule type" value="Genomic_DNA"/>
</dbReference>
<name>A0ABV2T362_9BACT</name>
<dbReference type="PRINTS" id="PR00037">
    <property type="entry name" value="HTHLACR"/>
</dbReference>
<accession>A0ABV2T362</accession>
<dbReference type="InterPro" id="IPR014036">
    <property type="entry name" value="DeoR-like_C"/>
</dbReference>
<evidence type="ECO:0000256" key="3">
    <source>
        <dbReference type="ARBA" id="ARBA00023125"/>
    </source>
</evidence>
<organism evidence="6 7">
    <name type="scientific">Chitinophaga defluvii</name>
    <dbReference type="NCBI Taxonomy" id="3163343"/>
    <lineage>
        <taxon>Bacteria</taxon>
        <taxon>Pseudomonadati</taxon>
        <taxon>Bacteroidota</taxon>
        <taxon>Chitinophagia</taxon>
        <taxon>Chitinophagales</taxon>
        <taxon>Chitinophagaceae</taxon>
        <taxon>Chitinophaga</taxon>
    </lineage>
</organism>